<reference evidence="1 2" key="1">
    <citation type="submission" date="2020-02" db="EMBL/GenBank/DDBJ databases">
        <title>Identification and distribution of gene clusters putatively required for synthesis of sphingolipid metabolism inhibitors in phylogenetically diverse species of the filamentous fungus Fusarium.</title>
        <authorList>
            <person name="Kim H.-S."/>
            <person name="Busman M."/>
            <person name="Brown D.W."/>
            <person name="Divon H."/>
            <person name="Uhlig S."/>
            <person name="Proctor R.H."/>
        </authorList>
    </citation>
    <scope>NUCLEOTIDE SEQUENCE [LARGE SCALE GENOMIC DNA]</scope>
    <source>
        <strain evidence="1 2">NRRL 2903</strain>
    </source>
</reference>
<protein>
    <submittedName>
        <fullName evidence="1">Uncharacterized protein</fullName>
    </submittedName>
</protein>
<organism evidence="1 2">
    <name type="scientific">Fusarium austroamericanum</name>
    <dbReference type="NCBI Taxonomy" id="282268"/>
    <lineage>
        <taxon>Eukaryota</taxon>
        <taxon>Fungi</taxon>
        <taxon>Dikarya</taxon>
        <taxon>Ascomycota</taxon>
        <taxon>Pezizomycotina</taxon>
        <taxon>Sordariomycetes</taxon>
        <taxon>Hypocreomycetidae</taxon>
        <taxon>Hypocreales</taxon>
        <taxon>Nectriaceae</taxon>
        <taxon>Fusarium</taxon>
    </lineage>
</organism>
<proteinExistence type="predicted"/>
<comment type="caution">
    <text evidence="1">The sequence shown here is derived from an EMBL/GenBank/DDBJ whole genome shotgun (WGS) entry which is preliminary data.</text>
</comment>
<name>A0AAN5YYU1_FUSAU</name>
<keyword evidence="2" id="KW-1185">Reference proteome</keyword>
<evidence type="ECO:0000313" key="2">
    <source>
        <dbReference type="Proteomes" id="UP000537989"/>
    </source>
</evidence>
<dbReference type="Proteomes" id="UP000537989">
    <property type="component" value="Unassembled WGS sequence"/>
</dbReference>
<gene>
    <name evidence="1" type="ORF">FAUST_11450</name>
</gene>
<sequence>MVSTPYHDVPWPSDGINTFYVAHGHLGVRKVVFAIPDNEKAPATVEDTGLWWETITFEANHTSVNVISDGVKVRSLYHIPGHRRPAKTYWPSPMKPKDHPRVARLNRGAKGLPMVKRMRPLVLNDVGMKALSACCYETSEKNKPLVGAKAAPEVTKTLVTGSWRKGYFYFSERLKGLLTVTPCWIKNMDGLMQITGLVLRYGDGRVRTLGVVRLDCLAEPIDVTASAGMSLSQKDHSHVVDIQTASSQS</sequence>
<dbReference type="EMBL" id="JAAMOD010000518">
    <property type="protein sequence ID" value="KAF5227932.1"/>
    <property type="molecule type" value="Genomic_DNA"/>
</dbReference>
<accession>A0AAN5YYU1</accession>
<dbReference type="AlphaFoldDB" id="A0AAN5YYU1"/>
<evidence type="ECO:0000313" key="1">
    <source>
        <dbReference type="EMBL" id="KAF5227932.1"/>
    </source>
</evidence>